<keyword evidence="3" id="KW-1185">Reference proteome</keyword>
<proteinExistence type="predicted"/>
<dbReference type="OrthoDB" id="9784707at2"/>
<dbReference type="GO" id="GO:1990189">
    <property type="term" value="F:protein N-terminal-serine acetyltransferase activity"/>
    <property type="evidence" value="ECO:0007669"/>
    <property type="project" value="TreeGrafter"/>
</dbReference>
<dbReference type="STRING" id="1499688.BN000_03553"/>
<dbReference type="InterPro" id="IPR016181">
    <property type="entry name" value="Acyl_CoA_acyltransferase"/>
</dbReference>
<dbReference type="PANTHER" id="PTHR43441:SF12">
    <property type="entry name" value="RIBOSOMAL N-ACETYLTRANSFERASE YDAF-RELATED"/>
    <property type="match status" value="1"/>
</dbReference>
<dbReference type="SUPFAM" id="SSF55729">
    <property type="entry name" value="Acyl-CoA N-acyltransferases (Nat)"/>
    <property type="match status" value="1"/>
</dbReference>
<protein>
    <submittedName>
        <fullName evidence="2">Ribosomal-protein-serine acetyltransferase</fullName>
    </submittedName>
</protein>
<dbReference type="PROSITE" id="PS51186">
    <property type="entry name" value="GNAT"/>
    <property type="match status" value="1"/>
</dbReference>
<evidence type="ECO:0000313" key="3">
    <source>
        <dbReference type="Proteomes" id="UP000199087"/>
    </source>
</evidence>
<dbReference type="InterPro" id="IPR051908">
    <property type="entry name" value="Ribosomal_N-acetyltransferase"/>
</dbReference>
<evidence type="ECO:0000259" key="1">
    <source>
        <dbReference type="PROSITE" id="PS51186"/>
    </source>
</evidence>
<accession>A0A0U1P028</accession>
<dbReference type="GO" id="GO:0005737">
    <property type="term" value="C:cytoplasm"/>
    <property type="evidence" value="ECO:0007669"/>
    <property type="project" value="TreeGrafter"/>
</dbReference>
<dbReference type="RefSeq" id="WP_090636274.1">
    <property type="nucleotide sequence ID" value="NZ_CVRB01000003.1"/>
</dbReference>
<dbReference type="Proteomes" id="UP000199087">
    <property type="component" value="Unassembled WGS sequence"/>
</dbReference>
<feature type="domain" description="N-acetyltransferase" evidence="1">
    <location>
        <begin position="21"/>
        <end position="176"/>
    </location>
</feature>
<dbReference type="InterPro" id="IPR000182">
    <property type="entry name" value="GNAT_dom"/>
</dbReference>
<dbReference type="Gene3D" id="3.40.630.30">
    <property type="match status" value="1"/>
</dbReference>
<dbReference type="AlphaFoldDB" id="A0A0U1P028"/>
<reference evidence="3" key="1">
    <citation type="submission" date="2015-05" db="EMBL/GenBank/DDBJ databases">
        <authorList>
            <person name="Urmite Genomes"/>
        </authorList>
    </citation>
    <scope>NUCLEOTIDE SEQUENCE [LARGE SCALE GENOMIC DNA]</scope>
    <source>
        <strain evidence="3">LF1</strain>
    </source>
</reference>
<organism evidence="2 3">
    <name type="scientific">Neobacillus massiliamazoniensis</name>
    <dbReference type="NCBI Taxonomy" id="1499688"/>
    <lineage>
        <taxon>Bacteria</taxon>
        <taxon>Bacillati</taxon>
        <taxon>Bacillota</taxon>
        <taxon>Bacilli</taxon>
        <taxon>Bacillales</taxon>
        <taxon>Bacillaceae</taxon>
        <taxon>Neobacillus</taxon>
    </lineage>
</organism>
<dbReference type="GO" id="GO:0008999">
    <property type="term" value="F:protein-N-terminal-alanine acetyltransferase activity"/>
    <property type="evidence" value="ECO:0007669"/>
    <property type="project" value="TreeGrafter"/>
</dbReference>
<gene>
    <name evidence="2" type="ORF">BN000_03553</name>
</gene>
<keyword evidence="2" id="KW-0808">Transferase</keyword>
<dbReference type="PANTHER" id="PTHR43441">
    <property type="entry name" value="RIBOSOMAL-PROTEIN-SERINE ACETYLTRANSFERASE"/>
    <property type="match status" value="1"/>
</dbReference>
<dbReference type="Pfam" id="PF13302">
    <property type="entry name" value="Acetyltransf_3"/>
    <property type="match status" value="1"/>
</dbReference>
<name>A0A0U1P028_9BACI</name>
<evidence type="ECO:0000313" key="2">
    <source>
        <dbReference type="EMBL" id="CRK83581.1"/>
    </source>
</evidence>
<sequence>MFTLKVDEEIKLYLFQPHHAIELFQLVEKNREHLRSWLPWVDDMNSPSQFEAVIPLWLRQFAENNGITTGILYKGELVGSIAIQQIDWHNKSTSIGYYLARKAEGHGVMTRSVSALINYAFFQLGLNRVEIRCGEYNKKSRAIPERLRFVKEGKIRDGEELYGRFHDIIIYGILARDWKGMYFR</sequence>
<dbReference type="EMBL" id="CVRB01000003">
    <property type="protein sequence ID" value="CRK83581.1"/>
    <property type="molecule type" value="Genomic_DNA"/>
</dbReference>